<sequence length="163" mass="18832">MYKNRRRPNSGHSLEVLPDIHPFEADDIAAKVEAYAGCMRLGSLRDGSFPCIREEKGPWDTEERTTARPAIFYQDGRPYNRLAVDLFKKDPCKYYWNTYPWCPERPRLVIPNSVAYKGLGKPPKGVYFKLTPKRVASGLTLPSYEILRTEDPDAFCHYFKHSV</sequence>
<proteinExistence type="predicted"/>
<accession>A0AAV4GAT7</accession>
<gene>
    <name evidence="1" type="ORF">ElyMa_004089200</name>
</gene>
<dbReference type="AlphaFoldDB" id="A0AAV4GAT7"/>
<name>A0AAV4GAT7_9GAST</name>
<organism evidence="1 2">
    <name type="scientific">Elysia marginata</name>
    <dbReference type="NCBI Taxonomy" id="1093978"/>
    <lineage>
        <taxon>Eukaryota</taxon>
        <taxon>Metazoa</taxon>
        <taxon>Spiralia</taxon>
        <taxon>Lophotrochozoa</taxon>
        <taxon>Mollusca</taxon>
        <taxon>Gastropoda</taxon>
        <taxon>Heterobranchia</taxon>
        <taxon>Euthyneura</taxon>
        <taxon>Panpulmonata</taxon>
        <taxon>Sacoglossa</taxon>
        <taxon>Placobranchoidea</taxon>
        <taxon>Plakobranchidae</taxon>
        <taxon>Elysia</taxon>
    </lineage>
</organism>
<evidence type="ECO:0000313" key="2">
    <source>
        <dbReference type="Proteomes" id="UP000762676"/>
    </source>
</evidence>
<keyword evidence="2" id="KW-1185">Reference proteome</keyword>
<evidence type="ECO:0000313" key="1">
    <source>
        <dbReference type="EMBL" id="GFR82098.1"/>
    </source>
</evidence>
<dbReference type="EMBL" id="BMAT01008308">
    <property type="protein sequence ID" value="GFR82098.1"/>
    <property type="molecule type" value="Genomic_DNA"/>
</dbReference>
<reference evidence="1 2" key="1">
    <citation type="journal article" date="2021" name="Elife">
        <title>Chloroplast acquisition without the gene transfer in kleptoplastic sea slugs, Plakobranchus ocellatus.</title>
        <authorList>
            <person name="Maeda T."/>
            <person name="Takahashi S."/>
            <person name="Yoshida T."/>
            <person name="Shimamura S."/>
            <person name="Takaki Y."/>
            <person name="Nagai Y."/>
            <person name="Toyoda A."/>
            <person name="Suzuki Y."/>
            <person name="Arimoto A."/>
            <person name="Ishii H."/>
            <person name="Satoh N."/>
            <person name="Nishiyama T."/>
            <person name="Hasebe M."/>
            <person name="Maruyama T."/>
            <person name="Minagawa J."/>
            <person name="Obokata J."/>
            <person name="Shigenobu S."/>
        </authorList>
    </citation>
    <scope>NUCLEOTIDE SEQUENCE [LARGE SCALE GENOMIC DNA]</scope>
</reference>
<comment type="caution">
    <text evidence="1">The sequence shown here is derived from an EMBL/GenBank/DDBJ whole genome shotgun (WGS) entry which is preliminary data.</text>
</comment>
<dbReference type="Proteomes" id="UP000762676">
    <property type="component" value="Unassembled WGS sequence"/>
</dbReference>
<protein>
    <submittedName>
        <fullName evidence="1">Uncharacterized protein</fullName>
    </submittedName>
</protein>